<evidence type="ECO:0000259" key="3">
    <source>
        <dbReference type="PROSITE" id="PS50278"/>
    </source>
</evidence>
<evidence type="ECO:0000256" key="2">
    <source>
        <dbReference type="SAM" id="SignalP"/>
    </source>
</evidence>
<dbReference type="Pfam" id="PF00341">
    <property type="entry name" value="PDGF"/>
    <property type="match status" value="1"/>
</dbReference>
<dbReference type="OrthoDB" id="6370328at2759"/>
<comment type="similarity">
    <text evidence="1">Belongs to the PDGF/VEGF growth factor family.</text>
</comment>
<reference evidence="4 5" key="1">
    <citation type="submission" date="2013-11" db="EMBL/GenBank/DDBJ databases">
        <title>Genome sequencing of Stegodyphus mimosarum.</title>
        <authorList>
            <person name="Bechsgaard J."/>
        </authorList>
    </citation>
    <scope>NUCLEOTIDE SEQUENCE [LARGE SCALE GENOMIC DNA]</scope>
</reference>
<dbReference type="STRING" id="407821.A0A087TJH2"/>
<organism evidence="4 5">
    <name type="scientific">Stegodyphus mimosarum</name>
    <name type="common">African social velvet spider</name>
    <dbReference type="NCBI Taxonomy" id="407821"/>
    <lineage>
        <taxon>Eukaryota</taxon>
        <taxon>Metazoa</taxon>
        <taxon>Ecdysozoa</taxon>
        <taxon>Arthropoda</taxon>
        <taxon>Chelicerata</taxon>
        <taxon>Arachnida</taxon>
        <taxon>Araneae</taxon>
        <taxon>Araneomorphae</taxon>
        <taxon>Entelegynae</taxon>
        <taxon>Eresoidea</taxon>
        <taxon>Eresidae</taxon>
        <taxon>Stegodyphus</taxon>
    </lineage>
</organism>
<dbReference type="SMART" id="SM00141">
    <property type="entry name" value="PDGF"/>
    <property type="match status" value="1"/>
</dbReference>
<name>A0A087TJH2_STEMI</name>
<feature type="signal peptide" evidence="2">
    <location>
        <begin position="1"/>
        <end position="22"/>
    </location>
</feature>
<evidence type="ECO:0000313" key="5">
    <source>
        <dbReference type="Proteomes" id="UP000054359"/>
    </source>
</evidence>
<dbReference type="PROSITE" id="PS50278">
    <property type="entry name" value="PDGF_2"/>
    <property type="match status" value="1"/>
</dbReference>
<dbReference type="AlphaFoldDB" id="A0A087TJH2"/>
<gene>
    <name evidence="4" type="ORF">X975_10918</name>
</gene>
<dbReference type="GO" id="GO:0016020">
    <property type="term" value="C:membrane"/>
    <property type="evidence" value="ECO:0007669"/>
    <property type="project" value="InterPro"/>
</dbReference>
<dbReference type="OMA" id="ARHQEFV"/>
<proteinExistence type="inferred from homology"/>
<dbReference type="InterPro" id="IPR029034">
    <property type="entry name" value="Cystine-knot_cytokine"/>
</dbReference>
<dbReference type="GO" id="GO:0008083">
    <property type="term" value="F:growth factor activity"/>
    <property type="evidence" value="ECO:0007669"/>
    <property type="project" value="UniProtKB-KW"/>
</dbReference>
<dbReference type="Proteomes" id="UP000054359">
    <property type="component" value="Unassembled WGS sequence"/>
</dbReference>
<dbReference type="SUPFAM" id="SSF57501">
    <property type="entry name" value="Cystine-knot cytokines"/>
    <property type="match status" value="1"/>
</dbReference>
<protein>
    <submittedName>
        <fullName evidence="4">Placenta growth factor</fullName>
    </submittedName>
</protein>
<sequence>MRVWSATILIVTCIILASSVTGRLLHAEKLALLHSERVSELGACEVPKPQVIHVSDHYPGRYFLPHCTLLHRCGKHAGCCGVDSLRCVAAQKEKVTLHFYSVRVFEDGTPPEKKIEKLVFSNHTKCACVPVYHPTKNDL</sequence>
<keyword evidence="2" id="KW-0732">Signal</keyword>
<dbReference type="PANTHER" id="PTHR21719:SF1">
    <property type="entry name" value="FI06402P-RELATED"/>
    <property type="match status" value="1"/>
</dbReference>
<feature type="domain" description="Platelet-derived growth factor (PDGF) family profile" evidence="3">
    <location>
        <begin position="63"/>
        <end position="133"/>
    </location>
</feature>
<keyword evidence="1" id="KW-0339">Growth factor</keyword>
<evidence type="ECO:0000313" key="4">
    <source>
        <dbReference type="EMBL" id="KFM65261.1"/>
    </source>
</evidence>
<dbReference type="EMBL" id="KK115496">
    <property type="protein sequence ID" value="KFM65261.1"/>
    <property type="molecule type" value="Genomic_DNA"/>
</dbReference>
<feature type="non-terminal residue" evidence="4">
    <location>
        <position position="139"/>
    </location>
</feature>
<keyword evidence="5" id="KW-1185">Reference proteome</keyword>
<evidence type="ECO:0000256" key="1">
    <source>
        <dbReference type="RuleBase" id="RU003818"/>
    </source>
</evidence>
<dbReference type="Gene3D" id="2.10.90.10">
    <property type="entry name" value="Cystine-knot cytokines"/>
    <property type="match status" value="1"/>
</dbReference>
<dbReference type="PANTHER" id="PTHR21719">
    <property type="entry name" value="FI06402P-RELATED"/>
    <property type="match status" value="1"/>
</dbReference>
<accession>A0A087TJH2</accession>
<dbReference type="GO" id="GO:0035099">
    <property type="term" value="P:hemocyte migration"/>
    <property type="evidence" value="ECO:0007669"/>
    <property type="project" value="TreeGrafter"/>
</dbReference>
<dbReference type="InterPro" id="IPR000072">
    <property type="entry name" value="PDGF/VEGF_dom"/>
</dbReference>
<feature type="chain" id="PRO_5001829695" evidence="2">
    <location>
        <begin position="23"/>
        <end position="139"/>
    </location>
</feature>